<dbReference type="RefSeq" id="WP_324781798.1">
    <property type="nucleotide sequence ID" value="NZ_JAYKSL010000007.1"/>
</dbReference>
<dbReference type="SMART" id="SM00345">
    <property type="entry name" value="HTH_GNTR"/>
    <property type="match status" value="1"/>
</dbReference>
<dbReference type="SUPFAM" id="SSF46785">
    <property type="entry name" value="Winged helix' DNA-binding domain"/>
    <property type="match status" value="1"/>
</dbReference>
<evidence type="ECO:0000313" key="6">
    <source>
        <dbReference type="Proteomes" id="UP000199093"/>
    </source>
</evidence>
<protein>
    <submittedName>
        <fullName evidence="5">DNA-binding transcriptional regulator, GntR family</fullName>
    </submittedName>
</protein>
<sequence>MPGHPQAEDTEPAEATPLHVRMRGDIVSGALPAGSRLKTQDLARRYDVSINPVREALHQLSGEGFVILSRNRGARVRMLDEAFVRNIFDIRALIEPYLIRLFVGHASREEIARMVAIQEEIEALDGPDQVRLDVLDDAFHQVTYGNHFNSEALAIRERHGQVVHALALRYPASPARRRAQNEEHRRIIAAIAAADENAAAAVVEEHARGAERHLLEQLRRDRANG</sequence>
<feature type="domain" description="HTH gntR-type" evidence="4">
    <location>
        <begin position="12"/>
        <end position="79"/>
    </location>
</feature>
<dbReference type="PROSITE" id="PS50949">
    <property type="entry name" value="HTH_GNTR"/>
    <property type="match status" value="1"/>
</dbReference>
<dbReference type="PANTHER" id="PTHR43537">
    <property type="entry name" value="TRANSCRIPTIONAL REGULATOR, GNTR FAMILY"/>
    <property type="match status" value="1"/>
</dbReference>
<evidence type="ECO:0000313" key="5">
    <source>
        <dbReference type="EMBL" id="SDI63762.1"/>
    </source>
</evidence>
<name>A0A1G8M754_9RHOB</name>
<dbReference type="GO" id="GO:0003677">
    <property type="term" value="F:DNA binding"/>
    <property type="evidence" value="ECO:0007669"/>
    <property type="project" value="UniProtKB-KW"/>
</dbReference>
<dbReference type="AlphaFoldDB" id="A0A1G8M754"/>
<evidence type="ECO:0000256" key="2">
    <source>
        <dbReference type="ARBA" id="ARBA00023125"/>
    </source>
</evidence>
<evidence type="ECO:0000256" key="3">
    <source>
        <dbReference type="ARBA" id="ARBA00023163"/>
    </source>
</evidence>
<dbReference type="CDD" id="cd07377">
    <property type="entry name" value="WHTH_GntR"/>
    <property type="match status" value="1"/>
</dbReference>
<dbReference type="SMART" id="SM00895">
    <property type="entry name" value="FCD"/>
    <property type="match status" value="1"/>
</dbReference>
<dbReference type="PANTHER" id="PTHR43537:SF45">
    <property type="entry name" value="GNTR FAMILY REGULATORY PROTEIN"/>
    <property type="match status" value="1"/>
</dbReference>
<dbReference type="InterPro" id="IPR000524">
    <property type="entry name" value="Tscrpt_reg_HTH_GntR"/>
</dbReference>
<organism evidence="5 6">
    <name type="scientific">Salipiger marinus</name>
    <dbReference type="NCBI Taxonomy" id="555512"/>
    <lineage>
        <taxon>Bacteria</taxon>
        <taxon>Pseudomonadati</taxon>
        <taxon>Pseudomonadota</taxon>
        <taxon>Alphaproteobacteria</taxon>
        <taxon>Rhodobacterales</taxon>
        <taxon>Roseobacteraceae</taxon>
        <taxon>Salipiger</taxon>
    </lineage>
</organism>
<dbReference type="InterPro" id="IPR036388">
    <property type="entry name" value="WH-like_DNA-bd_sf"/>
</dbReference>
<keyword evidence="2 5" id="KW-0238">DNA-binding</keyword>
<dbReference type="Pfam" id="PF07729">
    <property type="entry name" value="FCD"/>
    <property type="match status" value="1"/>
</dbReference>
<keyword evidence="3" id="KW-0804">Transcription</keyword>
<reference evidence="6" key="1">
    <citation type="submission" date="2016-10" db="EMBL/GenBank/DDBJ databases">
        <authorList>
            <person name="Varghese N."/>
            <person name="Submissions S."/>
        </authorList>
    </citation>
    <scope>NUCLEOTIDE SEQUENCE [LARGE SCALE GENOMIC DNA]</scope>
    <source>
        <strain evidence="6">DSM 26424</strain>
    </source>
</reference>
<dbReference type="SUPFAM" id="SSF48008">
    <property type="entry name" value="GntR ligand-binding domain-like"/>
    <property type="match status" value="1"/>
</dbReference>
<accession>A0A1G8M754</accession>
<keyword evidence="6" id="KW-1185">Reference proteome</keyword>
<keyword evidence="1" id="KW-0805">Transcription regulation</keyword>
<dbReference type="Proteomes" id="UP000199093">
    <property type="component" value="Unassembled WGS sequence"/>
</dbReference>
<gene>
    <name evidence="5" type="ORF">SAMN04487993_1007220</name>
</gene>
<dbReference type="STRING" id="555512.SAMN04487993_1007220"/>
<dbReference type="InterPro" id="IPR008920">
    <property type="entry name" value="TF_FadR/GntR_C"/>
</dbReference>
<dbReference type="Gene3D" id="1.20.120.530">
    <property type="entry name" value="GntR ligand-binding domain-like"/>
    <property type="match status" value="1"/>
</dbReference>
<dbReference type="Gene3D" id="1.10.10.10">
    <property type="entry name" value="Winged helix-like DNA-binding domain superfamily/Winged helix DNA-binding domain"/>
    <property type="match status" value="1"/>
</dbReference>
<evidence type="ECO:0000256" key="1">
    <source>
        <dbReference type="ARBA" id="ARBA00023015"/>
    </source>
</evidence>
<dbReference type="Pfam" id="PF00392">
    <property type="entry name" value="GntR"/>
    <property type="match status" value="1"/>
</dbReference>
<dbReference type="EMBL" id="FNEJ01000007">
    <property type="protein sequence ID" value="SDI63762.1"/>
    <property type="molecule type" value="Genomic_DNA"/>
</dbReference>
<dbReference type="InterPro" id="IPR036390">
    <property type="entry name" value="WH_DNA-bd_sf"/>
</dbReference>
<dbReference type="GO" id="GO:0003700">
    <property type="term" value="F:DNA-binding transcription factor activity"/>
    <property type="evidence" value="ECO:0007669"/>
    <property type="project" value="InterPro"/>
</dbReference>
<dbReference type="InterPro" id="IPR011711">
    <property type="entry name" value="GntR_C"/>
</dbReference>
<proteinExistence type="predicted"/>
<evidence type="ECO:0000259" key="4">
    <source>
        <dbReference type="PROSITE" id="PS50949"/>
    </source>
</evidence>